<name>A0A0R3NC09_9BRAD</name>
<proteinExistence type="predicted"/>
<reference evidence="1 2" key="1">
    <citation type="submission" date="2014-03" db="EMBL/GenBank/DDBJ databases">
        <title>Bradyrhizobium valentinum sp. nov., isolated from effective nodules of Lupinus mariae-josephae, a lupine endemic of basic-lime soils in Eastern Spain.</title>
        <authorList>
            <person name="Duran D."/>
            <person name="Rey L."/>
            <person name="Navarro A."/>
            <person name="Busquets A."/>
            <person name="Imperial J."/>
            <person name="Ruiz-Argueso T."/>
        </authorList>
    </citation>
    <scope>NUCLEOTIDE SEQUENCE [LARGE SCALE GENOMIC DNA]</scope>
    <source>
        <strain evidence="1 2">CCBAU 23086</strain>
    </source>
</reference>
<comment type="caution">
    <text evidence="1">The sequence shown here is derived from an EMBL/GenBank/DDBJ whole genome shotgun (WGS) entry which is preliminary data.</text>
</comment>
<protein>
    <submittedName>
        <fullName evidence="1">Uncharacterized protein</fullName>
    </submittedName>
</protein>
<dbReference type="Proteomes" id="UP000051660">
    <property type="component" value="Unassembled WGS sequence"/>
</dbReference>
<dbReference type="OrthoDB" id="8187370at2"/>
<dbReference type="AlphaFoldDB" id="A0A0R3NC09"/>
<dbReference type="EMBL" id="LLYB01000034">
    <property type="protein sequence ID" value="KRR27871.1"/>
    <property type="molecule type" value="Genomic_DNA"/>
</dbReference>
<gene>
    <name evidence="1" type="ORF">CQ14_08510</name>
</gene>
<sequence length="510" mass="55445">MAINSANNVLPPGFGPSAQPFRLLGIDPGATASEIQSAFGRARETHIAPGKILAEASAAILDPAQRLASELCYPLGSTPDRVDLFYAEGRVDASDDDILQTSAQFAPLSMANFIARHAARRGASGELLLGLIDAHNSIDVMEIYQTLQALRNRAGWPPPSLASVRDGLDDLLDAHCVAVIEAYDPIEAAAEPLLEATHQILATREPRLIQTHSPLLEAYRQATAKVRINADQRVDSACQALEQQPGDALSVERLAEALHVWTSLCEPLLLLDARQGFSDGETNVTPDRVFDLLGELSSQRHYSAAQQVLEHALVAFGSIPDAAARLTEVGDILREMLQAGSTAIVQNPGHSVPVRSRGFPHVRKAALAAAALLVMLGLLVAYWTFDGEAAFSVASAPSPSEAKAEPELLPPVGKGQRFAREYVRYCRFQEERLRVVKQQVRGPEDIRAYNALANDYNSRCSDFFYQDEDLRAVKEEVIAKQKVLEADAERILSTWPWRSSVGKVPAASPR</sequence>
<dbReference type="RefSeq" id="WP_057856272.1">
    <property type="nucleotide sequence ID" value="NZ_LLYB01000034.1"/>
</dbReference>
<accession>A0A0R3NC09</accession>
<organism evidence="1 2">
    <name type="scientific">Bradyrhizobium lablabi</name>
    <dbReference type="NCBI Taxonomy" id="722472"/>
    <lineage>
        <taxon>Bacteria</taxon>
        <taxon>Pseudomonadati</taxon>
        <taxon>Pseudomonadota</taxon>
        <taxon>Alphaproteobacteria</taxon>
        <taxon>Hyphomicrobiales</taxon>
        <taxon>Nitrobacteraceae</taxon>
        <taxon>Bradyrhizobium</taxon>
    </lineage>
</organism>
<evidence type="ECO:0000313" key="2">
    <source>
        <dbReference type="Proteomes" id="UP000051660"/>
    </source>
</evidence>
<evidence type="ECO:0000313" key="1">
    <source>
        <dbReference type="EMBL" id="KRR27871.1"/>
    </source>
</evidence>